<dbReference type="Pfam" id="PF01755">
    <property type="entry name" value="Glyco_transf_25"/>
    <property type="match status" value="1"/>
</dbReference>
<evidence type="ECO:0000313" key="4">
    <source>
        <dbReference type="Proteomes" id="UP001438707"/>
    </source>
</evidence>
<dbReference type="CDD" id="cd06532">
    <property type="entry name" value="Glyco_transf_25"/>
    <property type="match status" value="1"/>
</dbReference>
<keyword evidence="1" id="KW-0732">Signal</keyword>
<protein>
    <recommendedName>
        <fullName evidence="2">Glycosyl transferase family 25 domain-containing protein</fullName>
    </recommendedName>
</protein>
<name>A0AAW1QHB5_9CHLO</name>
<comment type="caution">
    <text evidence="3">The sequence shown here is derived from an EMBL/GenBank/DDBJ whole genome shotgun (WGS) entry which is preliminary data.</text>
</comment>
<evidence type="ECO:0000256" key="1">
    <source>
        <dbReference type="SAM" id="SignalP"/>
    </source>
</evidence>
<evidence type="ECO:0000259" key="2">
    <source>
        <dbReference type="Pfam" id="PF01755"/>
    </source>
</evidence>
<proteinExistence type="predicted"/>
<evidence type="ECO:0000313" key="3">
    <source>
        <dbReference type="EMBL" id="KAK9820773.1"/>
    </source>
</evidence>
<sequence>MNLRALARWAEGLPPGARCLSLILPLLLTWAFVTGRQGTELFNRAHTAMNWQTIEARKGHLEQYSLSKQQFSNLHAWVLSLPQSADRRASISKQLQRAGVAYEIIDAVDGQDDLPAEEVAFMESRDRLTAFQAGNKYMRAKVGGDLSHAQVLQRMLGEHLPIGLVMEDDAKIPPDFLEQLYNAINALPNDWDVLHLNGCNVKASKLAVRKNIHVNHQSSCYLAYAFRRRYALQVLQMIFKWRLHKDIDDYMGSLTSSGIIQSYITMPFIVDYSGLAANSTIEVWRQNPNP</sequence>
<dbReference type="AlphaFoldDB" id="A0AAW1QHB5"/>
<feature type="signal peptide" evidence="1">
    <location>
        <begin position="1"/>
        <end position="35"/>
    </location>
</feature>
<organism evidence="3 4">
    <name type="scientific">Apatococcus lobatus</name>
    <dbReference type="NCBI Taxonomy" id="904363"/>
    <lineage>
        <taxon>Eukaryota</taxon>
        <taxon>Viridiplantae</taxon>
        <taxon>Chlorophyta</taxon>
        <taxon>core chlorophytes</taxon>
        <taxon>Trebouxiophyceae</taxon>
        <taxon>Chlorellales</taxon>
        <taxon>Chlorellaceae</taxon>
        <taxon>Apatococcus</taxon>
    </lineage>
</organism>
<gene>
    <name evidence="3" type="ORF">WJX74_000857</name>
</gene>
<keyword evidence="4" id="KW-1185">Reference proteome</keyword>
<dbReference type="Proteomes" id="UP001438707">
    <property type="component" value="Unassembled WGS sequence"/>
</dbReference>
<dbReference type="InterPro" id="IPR002654">
    <property type="entry name" value="Glyco_trans_25"/>
</dbReference>
<feature type="chain" id="PRO_5043373961" description="Glycosyl transferase family 25 domain-containing protein" evidence="1">
    <location>
        <begin position="36"/>
        <end position="290"/>
    </location>
</feature>
<accession>A0AAW1QHB5</accession>
<feature type="domain" description="Glycosyl transferase family 25" evidence="2">
    <location>
        <begin position="75"/>
        <end position="199"/>
    </location>
</feature>
<dbReference type="EMBL" id="JALJOS010000043">
    <property type="protein sequence ID" value="KAK9820773.1"/>
    <property type="molecule type" value="Genomic_DNA"/>
</dbReference>
<reference evidence="3 4" key="1">
    <citation type="journal article" date="2024" name="Nat. Commun.">
        <title>Phylogenomics reveals the evolutionary origins of lichenization in chlorophyte algae.</title>
        <authorList>
            <person name="Puginier C."/>
            <person name="Libourel C."/>
            <person name="Otte J."/>
            <person name="Skaloud P."/>
            <person name="Haon M."/>
            <person name="Grisel S."/>
            <person name="Petersen M."/>
            <person name="Berrin J.G."/>
            <person name="Delaux P.M."/>
            <person name="Dal Grande F."/>
            <person name="Keller J."/>
        </authorList>
    </citation>
    <scope>NUCLEOTIDE SEQUENCE [LARGE SCALE GENOMIC DNA]</scope>
    <source>
        <strain evidence="3 4">SAG 2145</strain>
    </source>
</reference>